<dbReference type="InterPro" id="IPR000032">
    <property type="entry name" value="HPr-like"/>
</dbReference>
<reference evidence="6" key="1">
    <citation type="submission" date="2016-10" db="EMBL/GenBank/DDBJ databases">
        <authorList>
            <person name="Varghese N."/>
            <person name="Submissions S."/>
        </authorList>
    </citation>
    <scope>NUCLEOTIDE SEQUENCE [LARGE SCALE GENOMIC DNA]</scope>
    <source>
        <strain evidence="6">VPI 5359</strain>
    </source>
</reference>
<dbReference type="EMBL" id="FNOU01000012">
    <property type="protein sequence ID" value="SDX97445.1"/>
    <property type="molecule type" value="Genomic_DNA"/>
</dbReference>
<dbReference type="SUPFAM" id="SSF55594">
    <property type="entry name" value="HPr-like"/>
    <property type="match status" value="1"/>
</dbReference>
<dbReference type="GO" id="GO:0005737">
    <property type="term" value="C:cytoplasm"/>
    <property type="evidence" value="ECO:0007669"/>
    <property type="project" value="UniProtKB-SubCell"/>
</dbReference>
<dbReference type="STRING" id="1528.SAMN04488579_11268"/>
<evidence type="ECO:0000313" key="6">
    <source>
        <dbReference type="Proteomes" id="UP000199652"/>
    </source>
</evidence>
<evidence type="ECO:0000256" key="3">
    <source>
        <dbReference type="ARBA" id="ARBA00022683"/>
    </source>
</evidence>
<evidence type="ECO:0000313" key="5">
    <source>
        <dbReference type="EMBL" id="SDX97445.1"/>
    </source>
</evidence>
<evidence type="ECO:0000256" key="2">
    <source>
        <dbReference type="ARBA" id="ARBA00022490"/>
    </source>
</evidence>
<keyword evidence="2" id="KW-0963">Cytoplasm</keyword>
<comment type="subcellular location">
    <subcellularLocation>
        <location evidence="1">Cytoplasm</location>
    </subcellularLocation>
</comment>
<dbReference type="PANTHER" id="PTHR33705">
    <property type="entry name" value="PHOSPHOCARRIER PROTEIN HPR"/>
    <property type="match status" value="1"/>
</dbReference>
<dbReference type="InterPro" id="IPR002114">
    <property type="entry name" value="PTS_HPr_Ser_P_site"/>
</dbReference>
<dbReference type="GO" id="GO:0009401">
    <property type="term" value="P:phosphoenolpyruvate-dependent sugar phosphotransferase system"/>
    <property type="evidence" value="ECO:0007669"/>
    <property type="project" value="UniProtKB-KW"/>
</dbReference>
<gene>
    <name evidence="5" type="ORF">SAMN04488579_11268</name>
</gene>
<dbReference type="Proteomes" id="UP000199652">
    <property type="component" value="Unassembled WGS sequence"/>
</dbReference>
<dbReference type="Gene3D" id="3.30.1340.10">
    <property type="entry name" value="HPr-like"/>
    <property type="match status" value="1"/>
</dbReference>
<keyword evidence="6" id="KW-1185">Reference proteome</keyword>
<dbReference type="OrthoDB" id="9809047at2"/>
<sequence length="86" mass="9290">MLTRKVVIHNPSGIHAVYAASLCQLVQDYESDVFIKSAEKTANGKSFFSILGLGIQMGDVVTILVDGMDEKETLEAVLGYLEGLAE</sequence>
<evidence type="ECO:0000256" key="1">
    <source>
        <dbReference type="ARBA" id="ARBA00004496"/>
    </source>
</evidence>
<dbReference type="PRINTS" id="PR00107">
    <property type="entry name" value="PHOSPHOCPHPR"/>
</dbReference>
<keyword evidence="3" id="KW-0598">Phosphotransferase system</keyword>
<evidence type="ECO:0000259" key="4">
    <source>
        <dbReference type="PROSITE" id="PS51350"/>
    </source>
</evidence>
<organism evidence="5 6">
    <name type="scientific">Eubacterium barkeri</name>
    <name type="common">Clostridium barkeri</name>
    <dbReference type="NCBI Taxonomy" id="1528"/>
    <lineage>
        <taxon>Bacteria</taxon>
        <taxon>Bacillati</taxon>
        <taxon>Bacillota</taxon>
        <taxon>Clostridia</taxon>
        <taxon>Eubacteriales</taxon>
        <taxon>Eubacteriaceae</taxon>
        <taxon>Eubacterium</taxon>
    </lineage>
</organism>
<dbReference type="RefSeq" id="WP_090245427.1">
    <property type="nucleotide sequence ID" value="NZ_FNOU01000012.1"/>
</dbReference>
<name>A0A1H3G2X7_EUBBA</name>
<dbReference type="PANTHER" id="PTHR33705:SF2">
    <property type="entry name" value="PHOSPHOCARRIER PROTEIN NPR"/>
    <property type="match status" value="1"/>
</dbReference>
<proteinExistence type="predicted"/>
<feature type="domain" description="HPr" evidence="4">
    <location>
        <begin position="1"/>
        <end position="86"/>
    </location>
</feature>
<dbReference type="NCBIfam" id="TIGR01003">
    <property type="entry name" value="PTS_HPr_family"/>
    <property type="match status" value="1"/>
</dbReference>
<dbReference type="Pfam" id="PF00381">
    <property type="entry name" value="PTS-HPr"/>
    <property type="match status" value="1"/>
</dbReference>
<dbReference type="InterPro" id="IPR050399">
    <property type="entry name" value="HPr"/>
</dbReference>
<dbReference type="InterPro" id="IPR035895">
    <property type="entry name" value="HPr-like_sf"/>
</dbReference>
<dbReference type="PROSITE" id="PS51350">
    <property type="entry name" value="PTS_HPR_DOM"/>
    <property type="match status" value="1"/>
</dbReference>
<protein>
    <submittedName>
        <fullName evidence="5">Phosphocarrier protein</fullName>
    </submittedName>
</protein>
<accession>A0A1H3G2X7</accession>
<dbReference type="AlphaFoldDB" id="A0A1H3G2X7"/>
<dbReference type="PROSITE" id="PS00589">
    <property type="entry name" value="PTS_HPR_SER"/>
    <property type="match status" value="1"/>
</dbReference>